<dbReference type="InterPro" id="IPR038765">
    <property type="entry name" value="Papain-like_cys_pep_sf"/>
</dbReference>
<evidence type="ECO:0000256" key="4">
    <source>
        <dbReference type="ARBA" id="ARBA00022807"/>
    </source>
</evidence>
<dbReference type="PANTHER" id="PTHR47359:SF3">
    <property type="entry name" value="NLP_P60 DOMAIN-CONTAINING PROTEIN-RELATED"/>
    <property type="match status" value="1"/>
</dbReference>
<proteinExistence type="inferred from homology"/>
<evidence type="ECO:0000256" key="1">
    <source>
        <dbReference type="ARBA" id="ARBA00007074"/>
    </source>
</evidence>
<dbReference type="PANTHER" id="PTHR47359">
    <property type="entry name" value="PEPTIDOGLYCAN DL-ENDOPEPTIDASE CWLO"/>
    <property type="match status" value="1"/>
</dbReference>
<comment type="caution">
    <text evidence="6">The sequence shown here is derived from an EMBL/GenBank/DDBJ whole genome shotgun (WGS) entry which is preliminary data.</text>
</comment>
<dbReference type="Proteomes" id="UP000006765">
    <property type="component" value="Unassembled WGS sequence"/>
</dbReference>
<dbReference type="OrthoDB" id="9813368at2"/>
<evidence type="ECO:0000259" key="5">
    <source>
        <dbReference type="PROSITE" id="PS51935"/>
    </source>
</evidence>
<dbReference type="Gene3D" id="3.90.1720.10">
    <property type="entry name" value="endopeptidase domain like (from Nostoc punctiforme)"/>
    <property type="match status" value="1"/>
</dbReference>
<dbReference type="EMBL" id="AMGO01000036">
    <property type="protein sequence ID" value="EKE44110.1"/>
    <property type="molecule type" value="Genomic_DNA"/>
</dbReference>
<dbReference type="AlphaFoldDB" id="K2I5D2"/>
<accession>K2I5D2</accession>
<dbReference type="SUPFAM" id="SSF54001">
    <property type="entry name" value="Cysteine proteinases"/>
    <property type="match status" value="1"/>
</dbReference>
<organism evidence="6 7">
    <name type="scientific">Oceaniovalibus guishaninsula JLT2003</name>
    <dbReference type="NCBI Taxonomy" id="1231392"/>
    <lineage>
        <taxon>Bacteria</taxon>
        <taxon>Pseudomonadati</taxon>
        <taxon>Pseudomonadota</taxon>
        <taxon>Alphaproteobacteria</taxon>
        <taxon>Rhodobacterales</taxon>
        <taxon>Roseobacteraceae</taxon>
        <taxon>Oceaniovalibus</taxon>
    </lineage>
</organism>
<keyword evidence="2" id="KW-0645">Protease</keyword>
<keyword evidence="3" id="KW-0378">Hydrolase</keyword>
<sequence>MTDRRLLPANGRVAADHLRGRVEAERFVRGEAAAVRVPLTDLWADREGTRRDRQLLMGAGVTVYDRDGGMAFVAAARDGYVGYVALAALGPPSQVSHVVGVPASHLYPAPDMKRIEVARLSFGAGLSIVAASGTFFETAEGLFVPRAHLRPANRPMTDPAGAAQLFFGVPYLWGGNSSDGIDCSGLVQAALLACGLPCPGDADLQERAAGIPLDDAEPLRRGDLLFWPGHVAMAVDGDVLIHANAHTMAVSYEPVAQAVQRIAGAGDGDVTSRRRPALTPPRG</sequence>
<dbReference type="InterPro" id="IPR051794">
    <property type="entry name" value="PG_Endopeptidase_C40"/>
</dbReference>
<keyword evidence="4" id="KW-0788">Thiol protease</keyword>
<evidence type="ECO:0000313" key="6">
    <source>
        <dbReference type="EMBL" id="EKE44110.1"/>
    </source>
</evidence>
<reference evidence="6 7" key="1">
    <citation type="journal article" date="2012" name="J. Bacteriol.">
        <title>Draft Genome Sequence of Oceaniovalibus guishaninsula JLT2003T.</title>
        <authorList>
            <person name="Tang K."/>
            <person name="Liu K."/>
            <person name="Jiao N."/>
        </authorList>
    </citation>
    <scope>NUCLEOTIDE SEQUENCE [LARGE SCALE GENOMIC DNA]</scope>
    <source>
        <strain evidence="6 7">JLT2003</strain>
    </source>
</reference>
<dbReference type="eggNOG" id="COG0791">
    <property type="taxonomic scope" value="Bacteria"/>
</dbReference>
<protein>
    <submittedName>
        <fullName evidence="6">NlpC/P60 family protein</fullName>
    </submittedName>
</protein>
<dbReference type="InterPro" id="IPR041382">
    <property type="entry name" value="SH3_16"/>
</dbReference>
<dbReference type="PATRIC" id="fig|1231392.3.peg.1632"/>
<gene>
    <name evidence="6" type="ORF">OCGS_1626</name>
</gene>
<dbReference type="PROSITE" id="PS51935">
    <property type="entry name" value="NLPC_P60"/>
    <property type="match status" value="1"/>
</dbReference>
<name>K2I5D2_9RHOB</name>
<comment type="similarity">
    <text evidence="1">Belongs to the peptidase C40 family.</text>
</comment>
<dbReference type="Pfam" id="PF18348">
    <property type="entry name" value="SH3_16"/>
    <property type="match status" value="1"/>
</dbReference>
<dbReference type="STRING" id="1231392.OCGS_1626"/>
<dbReference type="GO" id="GO:0006508">
    <property type="term" value="P:proteolysis"/>
    <property type="evidence" value="ECO:0007669"/>
    <property type="project" value="UniProtKB-KW"/>
</dbReference>
<evidence type="ECO:0000256" key="2">
    <source>
        <dbReference type="ARBA" id="ARBA00022670"/>
    </source>
</evidence>
<evidence type="ECO:0000313" key="7">
    <source>
        <dbReference type="Proteomes" id="UP000006765"/>
    </source>
</evidence>
<dbReference type="GO" id="GO:0008234">
    <property type="term" value="F:cysteine-type peptidase activity"/>
    <property type="evidence" value="ECO:0007669"/>
    <property type="project" value="UniProtKB-KW"/>
</dbReference>
<keyword evidence="7" id="KW-1185">Reference proteome</keyword>
<feature type="domain" description="NlpC/P60" evidence="5">
    <location>
        <begin position="151"/>
        <end position="277"/>
    </location>
</feature>
<dbReference type="RefSeq" id="WP_007426778.1">
    <property type="nucleotide sequence ID" value="NZ_AMGO01000036.1"/>
</dbReference>
<dbReference type="InterPro" id="IPR000064">
    <property type="entry name" value="NLP_P60_dom"/>
</dbReference>
<evidence type="ECO:0000256" key="3">
    <source>
        <dbReference type="ARBA" id="ARBA00022801"/>
    </source>
</evidence>
<dbReference type="Pfam" id="PF00877">
    <property type="entry name" value="NLPC_P60"/>
    <property type="match status" value="1"/>
</dbReference>